<dbReference type="PANTHER" id="PTHR37023:SF1">
    <property type="entry name" value="ISSOD25 TRANSPOSASE TNPA_ISSOD25"/>
    <property type="match status" value="1"/>
</dbReference>
<dbReference type="STRING" id="153721.MYP_4634"/>
<dbReference type="Pfam" id="PF04986">
    <property type="entry name" value="Y2_Tnp"/>
    <property type="match status" value="1"/>
</dbReference>
<evidence type="ECO:0000313" key="3">
    <source>
        <dbReference type="Proteomes" id="UP000030185"/>
    </source>
</evidence>
<protein>
    <submittedName>
        <fullName evidence="2">Transposase</fullName>
    </submittedName>
</protein>
<dbReference type="GO" id="GO:0003677">
    <property type="term" value="F:DNA binding"/>
    <property type="evidence" value="ECO:0007669"/>
    <property type="project" value="InterPro"/>
</dbReference>
<dbReference type="PANTHER" id="PTHR37023">
    <property type="entry name" value="TRANSPOSASE"/>
    <property type="match status" value="1"/>
</dbReference>
<sequence length="262" mass="30201">MAYNTLFEAAWETIQTFGYDHKLLGAKTGMISILHTWGQTLSLHPHLHCIVPGGGINGSGKWKSAKSKGKYLFPVKAMSKVFRGKFLAYLKNNYSPDKALINALYKKDWVVYTKQPFANNNTVIEYLGRYTHKIAISNHRIKNISKDSVTFTYKDYRQDDVKKEMTLNSMEFVRRFALHVLPKRFVRIRHFGILSSSSKKESIPTIKEQLSCMVSRTRPPRILTIYDPLLCPCCKTKTMIVKEVFNRRGPPVKIFFEKTVIV</sequence>
<keyword evidence="3" id="KW-1185">Reference proteome</keyword>
<comment type="caution">
    <text evidence="2">The sequence shown here is derived from an EMBL/GenBank/DDBJ whole genome shotgun (WGS) entry which is preliminary data.</text>
</comment>
<proteinExistence type="predicted"/>
<dbReference type="EMBL" id="BBLT01000012">
    <property type="protein sequence ID" value="GAL87404.1"/>
    <property type="molecule type" value="Genomic_DNA"/>
</dbReference>
<feature type="domain" description="Transposase IS801/IS1294" evidence="1">
    <location>
        <begin position="29"/>
        <end position="199"/>
    </location>
</feature>
<dbReference type="GO" id="GO:0006313">
    <property type="term" value="P:DNA transposition"/>
    <property type="evidence" value="ECO:0007669"/>
    <property type="project" value="InterPro"/>
</dbReference>
<evidence type="ECO:0000313" key="2">
    <source>
        <dbReference type="EMBL" id="GAL87404.1"/>
    </source>
</evidence>
<organism evidence="2 3">
    <name type="scientific">Sporocytophaga myxococcoides</name>
    <dbReference type="NCBI Taxonomy" id="153721"/>
    <lineage>
        <taxon>Bacteria</taxon>
        <taxon>Pseudomonadati</taxon>
        <taxon>Bacteroidota</taxon>
        <taxon>Cytophagia</taxon>
        <taxon>Cytophagales</taxon>
        <taxon>Cytophagaceae</taxon>
        <taxon>Sporocytophaga</taxon>
    </lineage>
</organism>
<evidence type="ECO:0000259" key="1">
    <source>
        <dbReference type="Pfam" id="PF04986"/>
    </source>
</evidence>
<dbReference type="InterPro" id="IPR007069">
    <property type="entry name" value="Transposase_32"/>
</dbReference>
<name>A0A098LLN5_9BACT</name>
<dbReference type="GO" id="GO:0004803">
    <property type="term" value="F:transposase activity"/>
    <property type="evidence" value="ECO:0007669"/>
    <property type="project" value="InterPro"/>
</dbReference>
<dbReference type="AlphaFoldDB" id="A0A098LLN5"/>
<gene>
    <name evidence="2" type="ORF">MYP_4634</name>
</gene>
<accession>A0A098LLN5</accession>
<dbReference type="eggNOG" id="COG0517">
    <property type="taxonomic scope" value="Bacteria"/>
</dbReference>
<reference evidence="2 3" key="1">
    <citation type="submission" date="2014-09" db="EMBL/GenBank/DDBJ databases">
        <title>Sporocytophaga myxococcoides PG-01 genome sequencing.</title>
        <authorList>
            <person name="Liu L."/>
            <person name="Gao P.J."/>
            <person name="Chen G.J."/>
            <person name="Wang L.S."/>
        </authorList>
    </citation>
    <scope>NUCLEOTIDE SEQUENCE [LARGE SCALE GENOMIC DNA]</scope>
    <source>
        <strain evidence="2 3">PG-01</strain>
    </source>
</reference>
<dbReference type="Proteomes" id="UP000030185">
    <property type="component" value="Unassembled WGS sequence"/>
</dbReference>